<dbReference type="PROSITE" id="PS50994">
    <property type="entry name" value="INTEGRASE"/>
    <property type="match status" value="1"/>
</dbReference>
<reference evidence="9" key="1">
    <citation type="journal article" date="2019" name="Sci. Rep.">
        <title>Draft genome of Tanacetum cinerariifolium, the natural source of mosquito coil.</title>
        <authorList>
            <person name="Yamashiro T."/>
            <person name="Shiraishi A."/>
            <person name="Satake H."/>
            <person name="Nakayama K."/>
        </authorList>
    </citation>
    <scope>NUCLEOTIDE SEQUENCE</scope>
</reference>
<dbReference type="Gene3D" id="3.30.420.10">
    <property type="entry name" value="Ribonuclease H-like superfamily/Ribonuclease H"/>
    <property type="match status" value="2"/>
</dbReference>
<dbReference type="InterPro" id="IPR050951">
    <property type="entry name" value="Retrovirus_Pol_polyprotein"/>
</dbReference>
<keyword evidence="5" id="KW-0378">Hydrolase</keyword>
<dbReference type="SUPFAM" id="SSF56672">
    <property type="entry name" value="DNA/RNA polymerases"/>
    <property type="match status" value="1"/>
</dbReference>
<keyword evidence="1" id="KW-0808">Transferase</keyword>
<dbReference type="InterPro" id="IPR043502">
    <property type="entry name" value="DNA/RNA_pol_sf"/>
</dbReference>
<sequence length="1910" mass="219650">MNEQLKAEVLTRSSNSSKTSYAVAADLSEMELKKILIKKIESNKHRDDVDKDEEPSAGSDRGSKRRREGNEPESTSAPKEKATKTTEKSTQRSKSHQKTASKFAPAEEPVKTTQDLEEPSHQEFETGAADDQPIAKASHRNYITFVTKTKAADYGYIKWIEDLVPRTMWSQEPVRYDKYALWGISHWGRKLQQFYGFAVNRESARDVYSKHRIIVVTELQIVEWNNYKHLDWIKMRRDDDKLYKFKEADKSYGRRTLCIQHLFKNVHKKHCHPTTYGRSLTRCQKLPKEAQPHKARYVSDGTLNDVPTTLDDRLKGIQMKYLPQAIWRKSDKERAATMIQAIDKQLKTRRIMRSLEKSILMDSQVTPTKHGRMTKLCLSHRFITNCFNVGRLKMEVKKDSILQAGNPVKEILLKLNLPDHKSILIDSKESLKVQDSDKPKGNNVFGPSVFNMVDHNNSFRYNDNKANGSSTKGSMDGSSNSLKGATIQVCKDRCWFKTYESLNNGSTLHIGNELTTLMYGRGYVDLRTDRGGEYVDTLYFLSVGIIYETTVPYTLQHNGISERKTIVLKEMVNSMLSYSELNQGTRDHVSDQHFYCFNGKDDPKTFDEAMKSQDVANLLVANGSSKLNRDGTIKKFKARLVIQGFRQKSGIDYFDTYAPVCMRTRSKSYSNNPNATIPRRSNRRRVPNIVEPESRTIEEVVPMADRTIEELLQAPTEGYGEVIVIPEILAKFFEIKMNLLQLVQTNKFYGFERDNPHTHISNFKRMTSTLKYRDVPNDAIKLMLFPYSLEGAARIWYEKEPPNSILTWDDLVNKFVNQFFPPSKTTHLKNEISRFTQRFEETFEEAWECFKEMLRACPHHGFSELTQIDTFDNGLNEQDQDSLNAAAGGNLLSKTTREALKIIENKLKVRYSRSKSNVSRVNTNSKDNSCKTDDRIDKLADQILNLVEIVNKQVITPALANLCSFFQNQASTSSTLPSNTMPNPKGEMKAVTTRSGLAYKGPSIPTNSPFEKTQPKPNIPYASRLNGQKLREKATNQIEKFFQIFHDLHFDISFTDALHLMPKFASIIKILLTNKDKLFELAKVPLNENCLAMLLKKLPEKLGDPNKFLIPCDFPRIDVCHALADLADRSITHPKGVAEDVFVKVGKFHFPTNFLVVDFEADPRVPLILGRSFLRIDHALIDVYREEIILRYNSKSSNPTMVSNLSIYEETKSKFYFLKDESIPTGIEISFFDPEGDILYLEKLLNDDPFPLPLMDLKQAEETKAKSSIEEPPELELKELLSHLEYAFLEKSNKLPVFIAKDLKDVEKEALIKVLKTYKREIACKISDIKGIDPRFCTHKILIEEDYKPAVQSQRRVNPKIHDVIKKEVIKLFDAEMIYPISDSSWVSPIHCVPKNGGMTVVANENNELILTRLVTGWRVCIDYRKLNDATRKDYFLLPFMDQMLERLAGNEFYCFLDGFSGYFQILIDPQDQEKTTFTCHYGTLAYRRMPFSLCNAPRHNISKSEIEVDREKVDVIAKLPHPTIVKGVRSFLGHAECVDAFDTLKKNLTKAPILVMPDWNLPFELMCDASDFAIGVVLGQRKTKHFQPIHYASKIMTEAQIHYTTTEKEMLAVVYAFEKFRPYLVLSKSIVYTDHSPLKYLLNKQDAKSRLLRWVLLLAIISDRGTHFCNDQFSRVMIKYGVTHRLATAYHPQTSSQVEVSNRGLKCILERKVGENRSSWSDKLEDALWAFRTAFKTPIGCTPYKLVYRKSCHLPTELEHKAYWALKHVNFDLKTAGDHHKLQLNELRDQAYENSLIFKERKKKLHDSKIKNRIFNVGDQVLLLNSHLKIFSGKLKTRWSGPFTITLVFPYGTVEFSQPNSPNFKVNGHRVKHYFEVTVHLRIYPTMIEDSRVRCVVPVHLSFTSFVCN</sequence>
<dbReference type="InterPro" id="IPR001584">
    <property type="entry name" value="Integrase_cat-core"/>
</dbReference>
<gene>
    <name evidence="9" type="ORF">Tci_058251</name>
</gene>
<evidence type="ECO:0000256" key="2">
    <source>
        <dbReference type="ARBA" id="ARBA00022695"/>
    </source>
</evidence>
<dbReference type="CDD" id="cd01647">
    <property type="entry name" value="RT_LTR"/>
    <property type="match status" value="1"/>
</dbReference>
<keyword evidence="6" id="KW-0695">RNA-directed DNA polymerase</keyword>
<dbReference type="GO" id="GO:0016787">
    <property type="term" value="F:hydrolase activity"/>
    <property type="evidence" value="ECO:0007669"/>
    <property type="project" value="UniProtKB-KW"/>
</dbReference>
<feature type="compositionally biased region" description="Basic and acidic residues" evidence="7">
    <location>
        <begin position="39"/>
        <end position="49"/>
    </location>
</feature>
<feature type="compositionally biased region" description="Polar residues" evidence="7">
    <location>
        <begin position="11"/>
        <end position="20"/>
    </location>
</feature>
<comment type="caution">
    <text evidence="9">The sequence shown here is derived from an EMBL/GenBank/DDBJ whole genome shotgun (WGS) entry which is preliminary data.</text>
</comment>
<feature type="region of interest" description="Disordered" evidence="7">
    <location>
        <begin position="39"/>
        <end position="131"/>
    </location>
</feature>
<evidence type="ECO:0000313" key="9">
    <source>
        <dbReference type="EMBL" id="GEU86273.1"/>
    </source>
</evidence>
<evidence type="ECO:0000256" key="1">
    <source>
        <dbReference type="ARBA" id="ARBA00022679"/>
    </source>
</evidence>
<proteinExistence type="predicted"/>
<dbReference type="Gene3D" id="3.10.20.370">
    <property type="match status" value="1"/>
</dbReference>
<dbReference type="SUPFAM" id="SSF53098">
    <property type="entry name" value="Ribonuclease H-like"/>
    <property type="match status" value="2"/>
</dbReference>
<dbReference type="GO" id="GO:0003964">
    <property type="term" value="F:RNA-directed DNA polymerase activity"/>
    <property type="evidence" value="ECO:0007669"/>
    <property type="project" value="UniProtKB-KW"/>
</dbReference>
<dbReference type="EMBL" id="BKCJ010009287">
    <property type="protein sequence ID" value="GEU86273.1"/>
    <property type="molecule type" value="Genomic_DNA"/>
</dbReference>
<dbReference type="PANTHER" id="PTHR37984">
    <property type="entry name" value="PROTEIN CBG26694"/>
    <property type="match status" value="1"/>
</dbReference>
<keyword evidence="4" id="KW-0255">Endonuclease</keyword>
<dbReference type="Pfam" id="PF17917">
    <property type="entry name" value="RT_RNaseH"/>
    <property type="match status" value="1"/>
</dbReference>
<evidence type="ECO:0000256" key="7">
    <source>
        <dbReference type="SAM" id="MobiDB-lite"/>
    </source>
</evidence>
<dbReference type="GO" id="GO:0003887">
    <property type="term" value="F:DNA-directed DNA polymerase activity"/>
    <property type="evidence" value="ECO:0007669"/>
    <property type="project" value="UniProtKB-KW"/>
</dbReference>
<evidence type="ECO:0000256" key="6">
    <source>
        <dbReference type="ARBA" id="ARBA00022918"/>
    </source>
</evidence>
<dbReference type="PANTHER" id="PTHR37984:SF5">
    <property type="entry name" value="PROTEIN NYNRIN-LIKE"/>
    <property type="match status" value="1"/>
</dbReference>
<dbReference type="InterPro" id="IPR036397">
    <property type="entry name" value="RNaseH_sf"/>
</dbReference>
<keyword evidence="2" id="KW-0548">Nucleotidyltransferase</keyword>
<dbReference type="GO" id="GO:0015074">
    <property type="term" value="P:DNA integration"/>
    <property type="evidence" value="ECO:0007669"/>
    <property type="project" value="InterPro"/>
</dbReference>
<dbReference type="InterPro" id="IPR005162">
    <property type="entry name" value="Retrotrans_gag_dom"/>
</dbReference>
<evidence type="ECO:0000259" key="8">
    <source>
        <dbReference type="PROSITE" id="PS50994"/>
    </source>
</evidence>
<dbReference type="CDD" id="cd09274">
    <property type="entry name" value="RNase_HI_RT_Ty3"/>
    <property type="match status" value="1"/>
</dbReference>
<dbReference type="Gene3D" id="3.10.10.10">
    <property type="entry name" value="HIV Type 1 Reverse Transcriptase, subunit A, domain 1"/>
    <property type="match status" value="1"/>
</dbReference>
<dbReference type="Gene3D" id="2.40.70.10">
    <property type="entry name" value="Acid Proteases"/>
    <property type="match status" value="1"/>
</dbReference>
<evidence type="ECO:0000256" key="5">
    <source>
        <dbReference type="ARBA" id="ARBA00022801"/>
    </source>
</evidence>
<keyword evidence="9" id="KW-0239">DNA-directed DNA polymerase</keyword>
<evidence type="ECO:0000256" key="3">
    <source>
        <dbReference type="ARBA" id="ARBA00022722"/>
    </source>
</evidence>
<dbReference type="GO" id="GO:0004519">
    <property type="term" value="F:endonuclease activity"/>
    <property type="evidence" value="ECO:0007669"/>
    <property type="project" value="UniProtKB-KW"/>
</dbReference>
<dbReference type="InterPro" id="IPR041373">
    <property type="entry name" value="RT_RNaseH"/>
</dbReference>
<dbReference type="Pfam" id="PF03732">
    <property type="entry name" value="Retrotrans_gag"/>
    <property type="match status" value="1"/>
</dbReference>
<feature type="region of interest" description="Disordered" evidence="7">
    <location>
        <begin position="1"/>
        <end position="21"/>
    </location>
</feature>
<dbReference type="InterPro" id="IPR021109">
    <property type="entry name" value="Peptidase_aspartic_dom_sf"/>
</dbReference>
<name>A0A6L2NJA4_TANCI</name>
<dbReference type="GO" id="GO:0003676">
    <property type="term" value="F:nucleic acid binding"/>
    <property type="evidence" value="ECO:0007669"/>
    <property type="project" value="InterPro"/>
</dbReference>
<accession>A0A6L2NJA4</accession>
<evidence type="ECO:0000256" key="4">
    <source>
        <dbReference type="ARBA" id="ARBA00022759"/>
    </source>
</evidence>
<organism evidence="9">
    <name type="scientific">Tanacetum cinerariifolium</name>
    <name type="common">Dalmatian daisy</name>
    <name type="synonym">Chrysanthemum cinerariifolium</name>
    <dbReference type="NCBI Taxonomy" id="118510"/>
    <lineage>
        <taxon>Eukaryota</taxon>
        <taxon>Viridiplantae</taxon>
        <taxon>Streptophyta</taxon>
        <taxon>Embryophyta</taxon>
        <taxon>Tracheophyta</taxon>
        <taxon>Spermatophyta</taxon>
        <taxon>Magnoliopsida</taxon>
        <taxon>eudicotyledons</taxon>
        <taxon>Gunneridae</taxon>
        <taxon>Pentapetalae</taxon>
        <taxon>asterids</taxon>
        <taxon>campanulids</taxon>
        <taxon>Asterales</taxon>
        <taxon>Asteraceae</taxon>
        <taxon>Asteroideae</taxon>
        <taxon>Anthemideae</taxon>
        <taxon>Anthemidinae</taxon>
        <taxon>Tanacetum</taxon>
    </lineage>
</organism>
<feature type="domain" description="Integrase catalytic" evidence="8">
    <location>
        <begin position="1585"/>
        <end position="1752"/>
    </location>
</feature>
<protein>
    <submittedName>
        <fullName evidence="9">DNA-directed DNA polymerase</fullName>
    </submittedName>
</protein>
<dbReference type="InterPro" id="IPR012337">
    <property type="entry name" value="RNaseH-like_sf"/>
</dbReference>
<feature type="compositionally biased region" description="Basic and acidic residues" evidence="7">
    <location>
        <begin position="78"/>
        <end position="90"/>
    </location>
</feature>
<feature type="region of interest" description="Disordered" evidence="7">
    <location>
        <begin position="998"/>
        <end position="1022"/>
    </location>
</feature>
<keyword evidence="3" id="KW-0540">Nuclease</keyword>